<name>A0ABS4Q8S6_9NOCA</name>
<dbReference type="InterPro" id="IPR013693">
    <property type="entry name" value="SpoIID/LytB_N"/>
</dbReference>
<evidence type="ECO:0000313" key="4">
    <source>
        <dbReference type="EMBL" id="MBP2188100.1"/>
    </source>
</evidence>
<feature type="region of interest" description="Disordered" evidence="1">
    <location>
        <begin position="417"/>
        <end position="508"/>
    </location>
</feature>
<comment type="caution">
    <text evidence="4">The sequence shown here is derived from an EMBL/GenBank/DDBJ whole genome shotgun (WGS) entry which is preliminary data.</text>
</comment>
<dbReference type="RefSeq" id="WP_245365827.1">
    <property type="nucleotide sequence ID" value="NZ_JAGGMR010000001.1"/>
</dbReference>
<sequence length="508" mass="53155">MRRRQRPLGDRIRRPGGLCKAPRRRRIRPSALTGTWRPLLVTGCAAALAGMLLTWVNWPAEYRQLAGPGHGRGMSQHGAFDNAVQGWAAERILEHYYPGATLGTIPPTTVAVRLTAQDDSTLDTYAEAGLRVAGQVLAPGEVAHLTALPDGGANVVVTVGCDGEVLWQTETRDPWVYPLDPNPGRPAAEHLMLCNGTGYRGALGLATEDGVARTVNRVNVEDYLLGVVPAEMQANWADKGAGEALRAQAVAARSYVLAESRYPYAQTCDTTDCQVYAGTVVEDPRAAEAVHATAGAVLLRDGRILRSEYSSAPDGGGPADIHTFEVGPTPAELGIGHVPEPMVQAAETTSPIDLEFRRLGGDSGALGPPLGPELRLPRSIGSYRMFTNGIIVATPALGARVVDFTTLMELAPGGVAQPGPAATIPPHTASTPTPRPTVNIPAPYADSTHHEPATPELAVPPAQPAAASPPDPGIPAQAGAPAFDGEVELVAPEHISAQPELGGVDPNG</sequence>
<gene>
    <name evidence="4" type="ORF">BJ987_001001</name>
</gene>
<keyword evidence="2" id="KW-0472">Membrane</keyword>
<dbReference type="NCBIfam" id="TIGR02669">
    <property type="entry name" value="SpoIID_LytB"/>
    <property type="match status" value="1"/>
</dbReference>
<evidence type="ECO:0000313" key="5">
    <source>
        <dbReference type="Proteomes" id="UP001519325"/>
    </source>
</evidence>
<dbReference type="EMBL" id="JAGGMR010000001">
    <property type="protein sequence ID" value="MBP2188100.1"/>
    <property type="molecule type" value="Genomic_DNA"/>
</dbReference>
<keyword evidence="2" id="KW-0812">Transmembrane</keyword>
<feature type="domain" description="Sporulation stage II protein D amidase enhancer LytB N-terminal" evidence="3">
    <location>
        <begin position="211"/>
        <end position="298"/>
    </location>
</feature>
<accession>A0ABS4Q8S6</accession>
<dbReference type="InterPro" id="IPR013486">
    <property type="entry name" value="SpoIID/LytB"/>
</dbReference>
<dbReference type="Pfam" id="PF08486">
    <property type="entry name" value="SpoIID"/>
    <property type="match status" value="1"/>
</dbReference>
<evidence type="ECO:0000259" key="3">
    <source>
        <dbReference type="Pfam" id="PF08486"/>
    </source>
</evidence>
<dbReference type="Proteomes" id="UP001519325">
    <property type="component" value="Unassembled WGS sequence"/>
</dbReference>
<organism evidence="4 5">
    <name type="scientific">Nocardia goodfellowii</name>
    <dbReference type="NCBI Taxonomy" id="882446"/>
    <lineage>
        <taxon>Bacteria</taxon>
        <taxon>Bacillati</taxon>
        <taxon>Actinomycetota</taxon>
        <taxon>Actinomycetes</taxon>
        <taxon>Mycobacteriales</taxon>
        <taxon>Nocardiaceae</taxon>
        <taxon>Nocardia</taxon>
    </lineage>
</organism>
<evidence type="ECO:0000256" key="2">
    <source>
        <dbReference type="SAM" id="Phobius"/>
    </source>
</evidence>
<reference evidence="4 5" key="1">
    <citation type="submission" date="2021-03" db="EMBL/GenBank/DDBJ databases">
        <title>Sequencing the genomes of 1000 actinobacteria strains.</title>
        <authorList>
            <person name="Klenk H.-P."/>
        </authorList>
    </citation>
    <scope>NUCLEOTIDE SEQUENCE [LARGE SCALE GENOMIC DNA]</scope>
    <source>
        <strain evidence="4 5">DSM 45516</strain>
    </source>
</reference>
<feature type="transmembrane region" description="Helical" evidence="2">
    <location>
        <begin position="34"/>
        <end position="58"/>
    </location>
</feature>
<evidence type="ECO:0000256" key="1">
    <source>
        <dbReference type="SAM" id="MobiDB-lite"/>
    </source>
</evidence>
<proteinExistence type="predicted"/>
<feature type="compositionally biased region" description="Pro residues" evidence="1">
    <location>
        <begin position="461"/>
        <end position="473"/>
    </location>
</feature>
<keyword evidence="2" id="KW-1133">Transmembrane helix</keyword>
<keyword evidence="5" id="KW-1185">Reference proteome</keyword>
<protein>
    <recommendedName>
        <fullName evidence="3">Sporulation stage II protein D amidase enhancer LytB N-terminal domain-containing protein</fullName>
    </recommendedName>
</protein>